<protein>
    <submittedName>
        <fullName evidence="1">Uncharacterized protein</fullName>
    </submittedName>
</protein>
<sequence>MKYQKKPFDVRIENLHNSHKTHIVHYLIRDHFSGLFYAELCDSNSLIPIHDFLYRAWQKKSYHPMVGIPVFLTIPKNAQDLYPNLVQFVEKIGITYIKVTSGFQGGVRDIRTWENELKWCAVDFANPFGQQREATIQQAQDDMPQMFKRLFESSYNGPAKKDVYLSGISSDQKIFVPKSMGDFKKIYVDVDK</sequence>
<name>A0A3B0TL06_9ZZZZ</name>
<reference evidence="1" key="1">
    <citation type="submission" date="2018-06" db="EMBL/GenBank/DDBJ databases">
        <authorList>
            <person name="Zhirakovskaya E."/>
        </authorList>
    </citation>
    <scope>NUCLEOTIDE SEQUENCE</scope>
</reference>
<dbReference type="EMBL" id="UOEP01000030">
    <property type="protein sequence ID" value="VAW14017.1"/>
    <property type="molecule type" value="Genomic_DNA"/>
</dbReference>
<proteinExistence type="predicted"/>
<organism evidence="1">
    <name type="scientific">hydrothermal vent metagenome</name>
    <dbReference type="NCBI Taxonomy" id="652676"/>
    <lineage>
        <taxon>unclassified sequences</taxon>
        <taxon>metagenomes</taxon>
        <taxon>ecological metagenomes</taxon>
    </lineage>
</organism>
<dbReference type="AlphaFoldDB" id="A0A3B0TL06"/>
<accession>A0A3B0TL06</accession>
<gene>
    <name evidence="1" type="ORF">MNBD_BACTEROID01-143</name>
</gene>
<evidence type="ECO:0000313" key="1">
    <source>
        <dbReference type="EMBL" id="VAW14017.1"/>
    </source>
</evidence>